<dbReference type="EMBL" id="AALD02000005">
    <property type="protein sequence ID" value="EEQ11883.1"/>
    <property type="molecule type" value="Genomic_DNA"/>
</dbReference>
<comment type="caution">
    <text evidence="2">The sequence shown here is derived from an EMBL/GenBank/DDBJ whole genome shotgun (WGS) entry which is preliminary data.</text>
</comment>
<feature type="compositionally biased region" description="Basic and acidic residues" evidence="1">
    <location>
        <begin position="283"/>
        <end position="302"/>
    </location>
</feature>
<accession>A0ABP2EHB7</accession>
<organism evidence="2 3">
    <name type="scientific">Yersinia mollaretii (strain ATCC 43969 / DSM 18520 / CIP 103324 / CNY 7263 / WAIP 204)</name>
    <dbReference type="NCBI Taxonomy" id="349967"/>
    <lineage>
        <taxon>Bacteria</taxon>
        <taxon>Pseudomonadati</taxon>
        <taxon>Pseudomonadota</taxon>
        <taxon>Gammaproteobacteria</taxon>
        <taxon>Enterobacterales</taxon>
        <taxon>Yersiniaceae</taxon>
        <taxon>Yersinia</taxon>
    </lineage>
</organism>
<reference evidence="2" key="1">
    <citation type="submission" date="2008-12" db="EMBL/GenBank/DDBJ databases">
        <title>Annotation of the Yersinia mollaretii ATCC 43969 genome.</title>
        <authorList>
            <person name="Read T.D."/>
            <person name="Akmal A."/>
            <person name="Bishop-Lilly K."/>
            <person name="Chen P.E."/>
            <person name="Cook C."/>
            <person name="Kiley M.P."/>
            <person name="Lentz S."/>
            <person name="Mateczun A."/>
            <person name="Nagarajan N."/>
            <person name="Nolan N."/>
            <person name="Osborne B.I."/>
            <person name="Pop M."/>
            <person name="Sozhamannan S."/>
            <person name="Stewart A.C."/>
            <person name="Sulakvelidze A."/>
            <person name="Thomason B."/>
            <person name="Willner K."/>
            <person name="Zwick M.E."/>
        </authorList>
    </citation>
    <scope>NUCLEOTIDE SEQUENCE [LARGE SCALE GENOMIC DNA]</scope>
    <source>
        <strain evidence="2">ATCC 43969</strain>
    </source>
</reference>
<gene>
    <name evidence="2" type="ORF">ymoll0001_4710</name>
</gene>
<proteinExistence type="predicted"/>
<name>A0ABP2EHB7_YERMW</name>
<dbReference type="GeneID" id="57917571"/>
<sequence>MKLKAMSQNTPITNNTRKPARLPGCNHTSVVENSPTSDKLIGSNLTSVNNAAVKFDRKEVNQQTWGERLSGLIRKITTLFQAEKKSLEGPKLLKLQNNPLPSRIASHALINQFTPKAGGVASDICSKICNSHSSGEVSELINKCNNALKNAGIEFIEVKELYENQLVMAFKKEFGHALSTGSHLLDIQKEKEKVTGVQSIEHTSDSQKLIDLIQDYQELPENKLEMRLEIKLKPTIPSPFRKEGYIETQADKDEAIAINTKNYGNTESTQNSQSAAYDSLSAEYKREDDRPNRQLKSEPKYHEIKVEVNNKKIEDEFKEDRKNTINTSIKSYKFLQENAPAIFKLEDSLQ</sequence>
<feature type="compositionally biased region" description="Polar residues" evidence="1">
    <location>
        <begin position="1"/>
        <end position="17"/>
    </location>
</feature>
<dbReference type="Proteomes" id="UP000003027">
    <property type="component" value="Unassembled WGS sequence"/>
</dbReference>
<keyword evidence="3" id="KW-1185">Reference proteome</keyword>
<evidence type="ECO:0000313" key="2">
    <source>
        <dbReference type="EMBL" id="EEQ11883.1"/>
    </source>
</evidence>
<dbReference type="RefSeq" id="WP_004874024.1">
    <property type="nucleotide sequence ID" value="NZ_AALD02000005.1"/>
</dbReference>
<feature type="region of interest" description="Disordered" evidence="1">
    <location>
        <begin position="261"/>
        <end position="302"/>
    </location>
</feature>
<feature type="region of interest" description="Disordered" evidence="1">
    <location>
        <begin position="1"/>
        <end position="30"/>
    </location>
</feature>
<feature type="compositionally biased region" description="Polar residues" evidence="1">
    <location>
        <begin position="261"/>
        <end position="276"/>
    </location>
</feature>
<protein>
    <submittedName>
        <fullName evidence="2">Restin isoform b</fullName>
    </submittedName>
</protein>
<evidence type="ECO:0000313" key="3">
    <source>
        <dbReference type="Proteomes" id="UP000003027"/>
    </source>
</evidence>
<evidence type="ECO:0000256" key="1">
    <source>
        <dbReference type="SAM" id="MobiDB-lite"/>
    </source>
</evidence>